<dbReference type="Pfam" id="PF01471">
    <property type="entry name" value="PG_binding_1"/>
    <property type="match status" value="1"/>
</dbReference>
<evidence type="ECO:0000256" key="2">
    <source>
        <dbReference type="ARBA" id="ARBA00005992"/>
    </source>
</evidence>
<dbReference type="InterPro" id="IPR038063">
    <property type="entry name" value="Transpep_catalytic_dom"/>
</dbReference>
<dbReference type="EMBL" id="JAHESE010000033">
    <property type="protein sequence ID" value="MBT1711383.1"/>
    <property type="molecule type" value="Genomic_DNA"/>
</dbReference>
<dbReference type="CDD" id="cd16913">
    <property type="entry name" value="YkuD_like"/>
    <property type="match status" value="1"/>
</dbReference>
<protein>
    <submittedName>
        <fullName evidence="9">L,D-transpeptidase family protein</fullName>
    </submittedName>
</protein>
<dbReference type="SUPFAM" id="SSF141523">
    <property type="entry name" value="L,D-transpeptidase catalytic domain-like"/>
    <property type="match status" value="1"/>
</dbReference>
<dbReference type="PROSITE" id="PS52029">
    <property type="entry name" value="LD_TPASE"/>
    <property type="match status" value="1"/>
</dbReference>
<dbReference type="InterPro" id="IPR045380">
    <property type="entry name" value="LD_TPept_scaffold_dom"/>
</dbReference>
<evidence type="ECO:0000256" key="6">
    <source>
        <dbReference type="ARBA" id="ARBA00023316"/>
    </source>
</evidence>
<dbReference type="AlphaFoldDB" id="A0AAP2E1I6"/>
<dbReference type="GO" id="GO:0004180">
    <property type="term" value="F:carboxypeptidase activity"/>
    <property type="evidence" value="ECO:0007669"/>
    <property type="project" value="UniProtKB-ARBA"/>
</dbReference>
<dbReference type="InterPro" id="IPR036365">
    <property type="entry name" value="PGBD-like_sf"/>
</dbReference>
<evidence type="ECO:0000256" key="5">
    <source>
        <dbReference type="ARBA" id="ARBA00022984"/>
    </source>
</evidence>
<dbReference type="Gene3D" id="2.40.440.10">
    <property type="entry name" value="L,D-transpeptidase catalytic domain-like"/>
    <property type="match status" value="1"/>
</dbReference>
<keyword evidence="3" id="KW-0808">Transferase</keyword>
<dbReference type="InterPro" id="IPR002477">
    <property type="entry name" value="Peptidoglycan-bd-like"/>
</dbReference>
<comment type="caution">
    <text evidence="9">The sequence shown here is derived from an EMBL/GenBank/DDBJ whole genome shotgun (WGS) entry which is preliminary data.</text>
</comment>
<comment type="pathway">
    <text evidence="1 7">Cell wall biogenesis; peptidoglycan biosynthesis.</text>
</comment>
<evidence type="ECO:0000256" key="4">
    <source>
        <dbReference type="ARBA" id="ARBA00022960"/>
    </source>
</evidence>
<dbReference type="GO" id="GO:0071555">
    <property type="term" value="P:cell wall organization"/>
    <property type="evidence" value="ECO:0007669"/>
    <property type="project" value="UniProtKB-UniRule"/>
</dbReference>
<evidence type="ECO:0000313" key="9">
    <source>
        <dbReference type="EMBL" id="MBT1711383.1"/>
    </source>
</evidence>
<sequence length="599" mass="68095">MKQPSLLPVYKYTTWALLVLVLASCHKDLTQVQQSPKTALPVVTDTTALPAPVLLAGKSVLIDSFKHPLDKRKLLLPVKDAYQNKKVQQKIQGFYTANGYKTKWLDDVGPNSLYTALAEELSHADRYGLSPEEYDIRELDHLLEAVYRVQPPAADLIVELDMQITEAFFLFTTHLTEGKLTRAAGNNIWIRNNSNSIARKTPDLDVQMLAGIATPGQLAEMIRRVQPASEQYGRLQRALEEYRALEKTNTTAFPVIPVTEKIKPDERHAAIPVLRRKLSLTDLKIYTMPVDTTTGMVDSLLYDAELVSAVKWFQLRHGLTPDGIVGERTLRFLNQPLKDKADILALNLERMRWIPERNENSCIRVNVPEYMLRIYENQKPEFEMKVIVGAPNKATPIFDDVLKNIVFSPTWTVPTSIIREEIIPHLKKDPQYYAEKNYAFYRGGVAIDPSTEVWEGENANPYQLRVVQQPGADNSLGRVKFLLTNDMSIYLHDTPNHRLFNKDYRALSHGCVRLDEPARFAAYLLRNQPGWSMASVQKAMDGNAPAGIPLKKQYPVHLEYFTAWVDDNGLINFREDIYGFDKQQLRELYTVRGSSVAGL</sequence>
<dbReference type="Proteomes" id="UP001319080">
    <property type="component" value="Unassembled WGS sequence"/>
</dbReference>
<evidence type="ECO:0000256" key="7">
    <source>
        <dbReference type="PROSITE-ProRule" id="PRU01373"/>
    </source>
</evidence>
<dbReference type="PROSITE" id="PS51257">
    <property type="entry name" value="PROKAR_LIPOPROTEIN"/>
    <property type="match status" value="1"/>
</dbReference>
<dbReference type="SUPFAM" id="SSF47090">
    <property type="entry name" value="PGBD-like"/>
    <property type="match status" value="1"/>
</dbReference>
<evidence type="ECO:0000313" key="10">
    <source>
        <dbReference type="Proteomes" id="UP001319080"/>
    </source>
</evidence>
<reference evidence="9 10" key="1">
    <citation type="submission" date="2021-05" db="EMBL/GenBank/DDBJ databases">
        <title>A Polyphasic approach of four new species of the genus Ohtaekwangia: Ohtaekwangia histidinii sp. nov., Ohtaekwangia cretensis sp. nov., Ohtaekwangia indiensis sp. nov., Ohtaekwangia reichenbachii sp. nov. from diverse environment.</title>
        <authorList>
            <person name="Octaviana S."/>
        </authorList>
    </citation>
    <scope>NUCLEOTIDE SEQUENCE [LARGE SCALE GENOMIC DNA]</scope>
    <source>
        <strain evidence="9 10">PWU5</strain>
    </source>
</reference>
<dbReference type="InterPro" id="IPR005490">
    <property type="entry name" value="LD_TPept_cat_dom"/>
</dbReference>
<keyword evidence="6 7" id="KW-0961">Cell wall biogenesis/degradation</keyword>
<dbReference type="Pfam" id="PF20142">
    <property type="entry name" value="Scaffold"/>
    <property type="match status" value="1"/>
</dbReference>
<evidence type="ECO:0000256" key="1">
    <source>
        <dbReference type="ARBA" id="ARBA00004752"/>
    </source>
</evidence>
<keyword evidence="10" id="KW-1185">Reference proteome</keyword>
<dbReference type="Gene3D" id="1.10.101.10">
    <property type="entry name" value="PGBD-like superfamily/PGBD"/>
    <property type="match status" value="1"/>
</dbReference>
<organism evidence="9 10">
    <name type="scientific">Dawidia cretensis</name>
    <dbReference type="NCBI Taxonomy" id="2782350"/>
    <lineage>
        <taxon>Bacteria</taxon>
        <taxon>Pseudomonadati</taxon>
        <taxon>Bacteroidota</taxon>
        <taxon>Cytophagia</taxon>
        <taxon>Cytophagales</taxon>
        <taxon>Chryseotaleaceae</taxon>
        <taxon>Dawidia</taxon>
    </lineage>
</organism>
<feature type="domain" description="L,D-TPase catalytic" evidence="8">
    <location>
        <begin position="361"/>
        <end position="536"/>
    </location>
</feature>
<feature type="active site" description="Proton donor/acceptor" evidence="7">
    <location>
        <position position="492"/>
    </location>
</feature>
<keyword evidence="4 7" id="KW-0133">Cell shape</keyword>
<dbReference type="GO" id="GO:0016740">
    <property type="term" value="F:transferase activity"/>
    <property type="evidence" value="ECO:0007669"/>
    <property type="project" value="UniProtKB-KW"/>
</dbReference>
<name>A0AAP2E1I6_9BACT</name>
<proteinExistence type="inferred from homology"/>
<dbReference type="GO" id="GO:0009252">
    <property type="term" value="P:peptidoglycan biosynthetic process"/>
    <property type="evidence" value="ECO:0007669"/>
    <property type="project" value="UniProtKB-KW"/>
</dbReference>
<dbReference type="InterPro" id="IPR052905">
    <property type="entry name" value="LD-transpeptidase_YkuD-like"/>
</dbReference>
<keyword evidence="5 7" id="KW-0573">Peptidoglycan synthesis</keyword>
<dbReference type="PANTHER" id="PTHR41533:SF2">
    <property type="entry name" value="BLR7131 PROTEIN"/>
    <property type="match status" value="1"/>
</dbReference>
<gene>
    <name evidence="9" type="ORF">KK062_24285</name>
</gene>
<accession>A0AAP2E1I6</accession>
<dbReference type="RefSeq" id="WP_254086960.1">
    <property type="nucleotide sequence ID" value="NZ_JAHESE010000033.1"/>
</dbReference>
<dbReference type="PANTHER" id="PTHR41533">
    <property type="entry name" value="L,D-TRANSPEPTIDASE HI_1667-RELATED"/>
    <property type="match status" value="1"/>
</dbReference>
<comment type="similarity">
    <text evidence="2">Belongs to the YkuD family.</text>
</comment>
<dbReference type="Pfam" id="PF03734">
    <property type="entry name" value="YkuD"/>
    <property type="match status" value="1"/>
</dbReference>
<evidence type="ECO:0000256" key="3">
    <source>
        <dbReference type="ARBA" id="ARBA00022679"/>
    </source>
</evidence>
<dbReference type="GO" id="GO:0008360">
    <property type="term" value="P:regulation of cell shape"/>
    <property type="evidence" value="ECO:0007669"/>
    <property type="project" value="UniProtKB-UniRule"/>
</dbReference>
<dbReference type="InterPro" id="IPR036366">
    <property type="entry name" value="PGBDSf"/>
</dbReference>
<evidence type="ECO:0000259" key="8">
    <source>
        <dbReference type="PROSITE" id="PS52029"/>
    </source>
</evidence>
<feature type="active site" description="Nucleophile" evidence="7">
    <location>
        <position position="511"/>
    </location>
</feature>